<dbReference type="EMBL" id="MFKT01000015">
    <property type="protein sequence ID" value="OGG53225.1"/>
    <property type="molecule type" value="Genomic_DNA"/>
</dbReference>
<gene>
    <name evidence="1" type="ORF">A2851_02865</name>
</gene>
<sequence>MFSIHLGGKHEKVIAVADIGSGSAGFAVLAVRATGPATILAADRSILGIEERTKEQLIVGIGQMLSDVGTKVLKSYTESAAGKKLGPPQQVYCIIRAPWARSFSANAEIIFPQEQVITKKMIGDLAKEALAKNTAIDRTNILESVVIRVELNGYATGKPLGKHAHEIRSTTFESDCESAMRKAIVEGLGTLLPGRNPTLRSSARAFLKIVQERSAHPSAYVIIDMGSEATTFIAVHDGIVTNSAVIPEGVRTMLHRIVGGSGMQEETLALMRMVVAGSCSAAACATLNDALARIEPELVRVFGGAMANFSATRRLPNTLILSTHPDIAPWLGHLFSRIDFSQFTATLQPFSVELLTSQHLRDAAAPIAGLSPDTGVTVACAFVNSEEQSV</sequence>
<accession>A0A1F6CVR0</accession>
<dbReference type="Proteomes" id="UP000176863">
    <property type="component" value="Unassembled WGS sequence"/>
</dbReference>
<evidence type="ECO:0000313" key="2">
    <source>
        <dbReference type="Proteomes" id="UP000176863"/>
    </source>
</evidence>
<dbReference type="STRING" id="1798480.A2851_02865"/>
<evidence type="ECO:0000313" key="1">
    <source>
        <dbReference type="EMBL" id="OGG53225.1"/>
    </source>
</evidence>
<evidence type="ECO:0008006" key="3">
    <source>
        <dbReference type="Google" id="ProtNLM"/>
    </source>
</evidence>
<name>A0A1F6CVR0_9BACT</name>
<comment type="caution">
    <text evidence="1">The sequence shown here is derived from an EMBL/GenBank/DDBJ whole genome shotgun (WGS) entry which is preliminary data.</text>
</comment>
<dbReference type="AlphaFoldDB" id="A0A1F6CVR0"/>
<organism evidence="1 2">
    <name type="scientific">Candidatus Kaiserbacteria bacterium RIFCSPHIGHO2_01_FULL_53_29</name>
    <dbReference type="NCBI Taxonomy" id="1798480"/>
    <lineage>
        <taxon>Bacteria</taxon>
        <taxon>Candidatus Kaiseribacteriota</taxon>
    </lineage>
</organism>
<reference evidence="1 2" key="1">
    <citation type="journal article" date="2016" name="Nat. Commun.">
        <title>Thousands of microbial genomes shed light on interconnected biogeochemical processes in an aquifer system.</title>
        <authorList>
            <person name="Anantharaman K."/>
            <person name="Brown C.T."/>
            <person name="Hug L.A."/>
            <person name="Sharon I."/>
            <person name="Castelle C.J."/>
            <person name="Probst A.J."/>
            <person name="Thomas B.C."/>
            <person name="Singh A."/>
            <person name="Wilkins M.J."/>
            <person name="Karaoz U."/>
            <person name="Brodie E.L."/>
            <person name="Williams K.H."/>
            <person name="Hubbard S.S."/>
            <person name="Banfield J.F."/>
        </authorList>
    </citation>
    <scope>NUCLEOTIDE SEQUENCE [LARGE SCALE GENOMIC DNA]</scope>
</reference>
<proteinExistence type="predicted"/>
<protein>
    <recommendedName>
        <fullName evidence="3">SHS2 domain-containing protein</fullName>
    </recommendedName>
</protein>